<reference evidence="3" key="1">
    <citation type="submission" date="2018-11" db="EMBL/GenBank/DDBJ databases">
        <authorList>
            <person name="Alioto T."/>
            <person name="Alioto T."/>
        </authorList>
    </citation>
    <scope>NUCLEOTIDE SEQUENCE</scope>
</reference>
<dbReference type="EMBL" id="UYJE01004047">
    <property type="protein sequence ID" value="VDI24538.1"/>
    <property type="molecule type" value="Genomic_DNA"/>
</dbReference>
<evidence type="ECO:0000313" key="4">
    <source>
        <dbReference type="Proteomes" id="UP000596742"/>
    </source>
</evidence>
<keyword evidence="2" id="KW-0812">Transmembrane</keyword>
<evidence type="ECO:0000256" key="2">
    <source>
        <dbReference type="SAM" id="Phobius"/>
    </source>
</evidence>
<protein>
    <submittedName>
        <fullName evidence="3">Uncharacterized protein</fullName>
    </submittedName>
</protein>
<evidence type="ECO:0000256" key="1">
    <source>
        <dbReference type="SAM" id="MobiDB-lite"/>
    </source>
</evidence>
<keyword evidence="2" id="KW-1133">Transmembrane helix</keyword>
<evidence type="ECO:0000313" key="3">
    <source>
        <dbReference type="EMBL" id="VDI24538.1"/>
    </source>
</evidence>
<dbReference type="Proteomes" id="UP000596742">
    <property type="component" value="Unassembled WGS sequence"/>
</dbReference>
<name>A0A8B6DV75_MYTGA</name>
<accession>A0A8B6DV75</accession>
<keyword evidence="4" id="KW-1185">Reference proteome</keyword>
<gene>
    <name evidence="3" type="ORF">MGAL_10B002018</name>
</gene>
<feature type="transmembrane region" description="Helical" evidence="2">
    <location>
        <begin position="37"/>
        <end position="60"/>
    </location>
</feature>
<dbReference type="OrthoDB" id="10404878at2759"/>
<organism evidence="3 4">
    <name type="scientific">Mytilus galloprovincialis</name>
    <name type="common">Mediterranean mussel</name>
    <dbReference type="NCBI Taxonomy" id="29158"/>
    <lineage>
        <taxon>Eukaryota</taxon>
        <taxon>Metazoa</taxon>
        <taxon>Spiralia</taxon>
        <taxon>Lophotrochozoa</taxon>
        <taxon>Mollusca</taxon>
        <taxon>Bivalvia</taxon>
        <taxon>Autobranchia</taxon>
        <taxon>Pteriomorphia</taxon>
        <taxon>Mytilida</taxon>
        <taxon>Mytiloidea</taxon>
        <taxon>Mytilidae</taxon>
        <taxon>Mytilinae</taxon>
        <taxon>Mytilus</taxon>
    </lineage>
</organism>
<dbReference type="AlphaFoldDB" id="A0A8B6DV75"/>
<proteinExistence type="predicted"/>
<keyword evidence="2" id="KW-0472">Membrane</keyword>
<feature type="region of interest" description="Disordered" evidence="1">
    <location>
        <begin position="197"/>
        <end position="217"/>
    </location>
</feature>
<sequence>MFVTMTTDHITDKSLGVQQLVVGTGKNPCCVESYTRLPYVVGAIVSVALLLVCLIVCCVYRAHTRAYARPLLLPQENQEQQLLELRQASKEYHIVVFSGKQNTKLELPPRYSDIYPQSELSTSTSADKASLRRNDSTRSSSLYGSLFRSSNIRNAFRRGQVTDPASFEKNLSIKSTQKFIESNDKVSDNKLLASDNSFNQTRRHSTTHTNYHPDRSSLMSSITASLPSLFNPTEM</sequence>
<comment type="caution">
    <text evidence="3">The sequence shown here is derived from an EMBL/GenBank/DDBJ whole genome shotgun (WGS) entry which is preliminary data.</text>
</comment>